<dbReference type="InterPro" id="IPR027419">
    <property type="entry name" value="CRISPR-assoc_Csx1_C"/>
</dbReference>
<dbReference type="OrthoDB" id="378484at2157"/>
<dbReference type="KEGG" id="acj:ACAM_0299"/>
<proteinExistence type="predicted"/>
<dbReference type="Pfam" id="PF09455">
    <property type="entry name" value="Csx1_HEPN"/>
    <property type="match status" value="1"/>
</dbReference>
<dbReference type="EMBL" id="AP012489">
    <property type="protein sequence ID" value="BAN89768.1"/>
    <property type="molecule type" value="Genomic_DNA"/>
</dbReference>
<evidence type="ECO:0000259" key="1">
    <source>
        <dbReference type="Pfam" id="PF09455"/>
    </source>
</evidence>
<organism evidence="2 3">
    <name type="scientific">Aeropyrum camini SY1 = JCM 12091</name>
    <dbReference type="NCBI Taxonomy" id="1198449"/>
    <lineage>
        <taxon>Archaea</taxon>
        <taxon>Thermoproteota</taxon>
        <taxon>Thermoprotei</taxon>
        <taxon>Desulfurococcales</taxon>
        <taxon>Desulfurococcaceae</taxon>
        <taxon>Aeropyrum</taxon>
    </lineage>
</organism>
<dbReference type="Proteomes" id="UP000016887">
    <property type="component" value="Chromosome"/>
</dbReference>
<dbReference type="RefSeq" id="WP_022541047.1">
    <property type="nucleotide sequence ID" value="NC_022521.1"/>
</dbReference>
<evidence type="ECO:0000313" key="3">
    <source>
        <dbReference type="Proteomes" id="UP000016887"/>
    </source>
</evidence>
<protein>
    <submittedName>
        <fullName evidence="2">CRISPR-associated protein</fullName>
    </submittedName>
</protein>
<accession>U3TCS5</accession>
<feature type="domain" description="CRISPR system endoribonuclease Csx1-like HEPN" evidence="1">
    <location>
        <begin position="72"/>
        <end position="138"/>
    </location>
</feature>
<dbReference type="Gene3D" id="1.10.3740.10">
    <property type="entry name" value="SSO1389-like domains"/>
    <property type="match status" value="1"/>
</dbReference>
<sequence length="145" mass="16530">MVNVEGRGRELLVEWRSTLKLQPAKALIASAAIAQHVVNAVKQEIDNQEGLALQKLEEINTRLSSPNKMLADEELSNIRDGCLKKKPNVVCQLQVYRKWPDKECRETGINKRNFYAHAGLEKNVTQLVERDGTLYLRYCPQAEKI</sequence>
<evidence type="ECO:0000313" key="2">
    <source>
        <dbReference type="EMBL" id="BAN89768.1"/>
    </source>
</evidence>
<dbReference type="eggNOG" id="arCOG03435">
    <property type="taxonomic scope" value="Archaea"/>
</dbReference>
<dbReference type="GeneID" id="17109802"/>
<gene>
    <name evidence="2" type="ORF">ACAM_0299</name>
</gene>
<dbReference type="AlphaFoldDB" id="U3TCS5"/>
<reference evidence="2 3" key="1">
    <citation type="journal article" date="2013" name="Appl. Environ. Microbiol.">
        <title>Variation of the Virus-Related Elements within Syntenic Genomes of the Hyperthermophilic Archaeon Aeropyrum.</title>
        <authorList>
            <person name="Daifuku T."/>
            <person name="Yoshida T."/>
            <person name="Kitamura T."/>
            <person name="Kawaichi S."/>
            <person name="Inoue T."/>
            <person name="Nomura K."/>
            <person name="Yoshida Y."/>
            <person name="Kuno S."/>
            <person name="Sako Y."/>
        </authorList>
    </citation>
    <scope>NUCLEOTIDE SEQUENCE [LARGE SCALE GENOMIC DNA]</scope>
    <source>
        <strain evidence="2 3">SY1</strain>
    </source>
</reference>
<dbReference type="SUPFAM" id="SSF160980">
    <property type="entry name" value="SSO1389-like"/>
    <property type="match status" value="1"/>
</dbReference>
<name>U3TCS5_9CREN</name>
<dbReference type="InterPro" id="IPR019016">
    <property type="entry name" value="Csx1-like_HEPN"/>
</dbReference>
<keyword evidence="3" id="KW-1185">Reference proteome</keyword>